<accession>A0ABN7ABH3</accession>
<name>A0ABN7ABH3_9HEMI</name>
<dbReference type="EMBL" id="AP028909">
    <property type="protein sequence ID" value="BES89363.1"/>
    <property type="molecule type" value="Genomic_DNA"/>
</dbReference>
<evidence type="ECO:0000313" key="3">
    <source>
        <dbReference type="Proteomes" id="UP001307889"/>
    </source>
</evidence>
<reference evidence="2 3" key="1">
    <citation type="submission" date="2023-09" db="EMBL/GenBank/DDBJ databases">
        <title>Nesidiocoris tenuis whole genome shotgun sequence.</title>
        <authorList>
            <person name="Shibata T."/>
            <person name="Shimoda M."/>
            <person name="Kobayashi T."/>
            <person name="Uehara T."/>
        </authorList>
    </citation>
    <scope>NUCLEOTIDE SEQUENCE [LARGE SCALE GENOMIC DNA]</scope>
    <source>
        <strain evidence="2 3">Japan</strain>
    </source>
</reference>
<keyword evidence="1" id="KW-0175">Coiled coil</keyword>
<protein>
    <submittedName>
        <fullName evidence="2">Uncharacterized protein</fullName>
    </submittedName>
</protein>
<evidence type="ECO:0000313" key="2">
    <source>
        <dbReference type="EMBL" id="BES89363.1"/>
    </source>
</evidence>
<proteinExistence type="predicted"/>
<sequence>MFKKKPELPPRPPLPPMNQIIEDLENAPSDDPVFAGAPELRDDSKDSTFAIAQEFMDMTHRLKELETLLIRQKAELEDNYKELKEMGENIKKQSLHALQQQVYCRPD</sequence>
<dbReference type="Proteomes" id="UP001307889">
    <property type="component" value="Chromosome 1"/>
</dbReference>
<dbReference type="InterPro" id="IPR028227">
    <property type="entry name" value="UPF0449"/>
</dbReference>
<keyword evidence="3" id="KW-1185">Reference proteome</keyword>
<feature type="coiled-coil region" evidence="1">
    <location>
        <begin position="62"/>
        <end position="93"/>
    </location>
</feature>
<evidence type="ECO:0000256" key="1">
    <source>
        <dbReference type="SAM" id="Coils"/>
    </source>
</evidence>
<dbReference type="Pfam" id="PF15136">
    <property type="entry name" value="UPF0449"/>
    <property type="match status" value="1"/>
</dbReference>
<organism evidence="2 3">
    <name type="scientific">Nesidiocoris tenuis</name>
    <dbReference type="NCBI Taxonomy" id="355587"/>
    <lineage>
        <taxon>Eukaryota</taxon>
        <taxon>Metazoa</taxon>
        <taxon>Ecdysozoa</taxon>
        <taxon>Arthropoda</taxon>
        <taxon>Hexapoda</taxon>
        <taxon>Insecta</taxon>
        <taxon>Pterygota</taxon>
        <taxon>Neoptera</taxon>
        <taxon>Paraneoptera</taxon>
        <taxon>Hemiptera</taxon>
        <taxon>Heteroptera</taxon>
        <taxon>Panheteroptera</taxon>
        <taxon>Cimicomorpha</taxon>
        <taxon>Miridae</taxon>
        <taxon>Dicyphina</taxon>
        <taxon>Nesidiocoris</taxon>
    </lineage>
</organism>
<gene>
    <name evidence="2" type="ORF">NTJ_02170</name>
</gene>